<evidence type="ECO:0000259" key="6">
    <source>
        <dbReference type="Pfam" id="PF04542"/>
    </source>
</evidence>
<feature type="domain" description="RNA polymerase sigma-70 region 2" evidence="6">
    <location>
        <begin position="30"/>
        <end position="100"/>
    </location>
</feature>
<dbReference type="STRING" id="886293.Sinac_1616"/>
<dbReference type="PANTHER" id="PTHR43133">
    <property type="entry name" value="RNA POLYMERASE ECF-TYPE SIGMA FACTO"/>
    <property type="match status" value="1"/>
</dbReference>
<sequence length="200" mass="22742">MPETSPNLHGTSLTLLERVRVNEEGAWTRLIDLYTPMIRHWCGRVGLQEVDVDDVVQEVCQAALAGFADFRRDRPGDTFRGWLRVITRNALALHYRRNGRVPRASGGSEAFSRLQGIADSQVDLPDADPPAVTRELYRRALELVRGEFEERTWQMFWLTVVEDRTPTDVATQYGVTPVAVRKAKSRVLHRLRTEIGDLAC</sequence>
<evidence type="ECO:0000256" key="1">
    <source>
        <dbReference type="ARBA" id="ARBA00010641"/>
    </source>
</evidence>
<keyword evidence="8" id="KW-1185">Reference proteome</keyword>
<dbReference type="GO" id="GO:0003677">
    <property type="term" value="F:DNA binding"/>
    <property type="evidence" value="ECO:0007669"/>
    <property type="project" value="UniProtKB-KW"/>
</dbReference>
<reference evidence="7 8" key="1">
    <citation type="submission" date="2012-02" db="EMBL/GenBank/DDBJ databases">
        <title>Complete sequence of chromosome of Singulisphaera acidiphila DSM 18658.</title>
        <authorList>
            <consortium name="US DOE Joint Genome Institute (JGI-PGF)"/>
            <person name="Lucas S."/>
            <person name="Copeland A."/>
            <person name="Lapidus A."/>
            <person name="Glavina del Rio T."/>
            <person name="Dalin E."/>
            <person name="Tice H."/>
            <person name="Bruce D."/>
            <person name="Goodwin L."/>
            <person name="Pitluck S."/>
            <person name="Peters L."/>
            <person name="Ovchinnikova G."/>
            <person name="Chertkov O."/>
            <person name="Kyrpides N."/>
            <person name="Mavromatis K."/>
            <person name="Ivanova N."/>
            <person name="Brettin T."/>
            <person name="Detter J.C."/>
            <person name="Han C."/>
            <person name="Larimer F."/>
            <person name="Land M."/>
            <person name="Hauser L."/>
            <person name="Markowitz V."/>
            <person name="Cheng J.-F."/>
            <person name="Hugenholtz P."/>
            <person name="Woyke T."/>
            <person name="Wu D."/>
            <person name="Tindall B."/>
            <person name="Pomrenke H."/>
            <person name="Brambilla E."/>
            <person name="Klenk H.-P."/>
            <person name="Eisen J.A."/>
        </authorList>
    </citation>
    <scope>NUCLEOTIDE SEQUENCE [LARGE SCALE GENOMIC DNA]</scope>
    <source>
        <strain evidence="8">ATCC BAA-1392 / DSM 18658 / VKM B-2454 / MOB10</strain>
    </source>
</reference>
<dbReference type="InterPro" id="IPR039425">
    <property type="entry name" value="RNA_pol_sigma-70-like"/>
</dbReference>
<gene>
    <name evidence="7" type="ordered locus">Sinac_1616</name>
</gene>
<dbReference type="GO" id="GO:0016987">
    <property type="term" value="F:sigma factor activity"/>
    <property type="evidence" value="ECO:0007669"/>
    <property type="project" value="UniProtKB-KW"/>
</dbReference>
<dbReference type="Gene3D" id="1.10.10.2690">
    <property type="match status" value="1"/>
</dbReference>
<evidence type="ECO:0000256" key="5">
    <source>
        <dbReference type="ARBA" id="ARBA00023163"/>
    </source>
</evidence>
<dbReference type="RefSeq" id="WP_015245165.1">
    <property type="nucleotide sequence ID" value="NC_019892.1"/>
</dbReference>
<dbReference type="InterPro" id="IPR053721">
    <property type="entry name" value="Fimbrial_Adhesin_Reg"/>
</dbReference>
<dbReference type="SUPFAM" id="SSF88946">
    <property type="entry name" value="Sigma2 domain of RNA polymerase sigma factors"/>
    <property type="match status" value="1"/>
</dbReference>
<proteinExistence type="inferred from homology"/>
<dbReference type="PANTHER" id="PTHR43133:SF8">
    <property type="entry name" value="RNA POLYMERASE SIGMA FACTOR HI_1459-RELATED"/>
    <property type="match status" value="1"/>
</dbReference>
<dbReference type="EMBL" id="CP003364">
    <property type="protein sequence ID" value="AGA25995.1"/>
    <property type="molecule type" value="Genomic_DNA"/>
</dbReference>
<dbReference type="Gene3D" id="1.10.1740.10">
    <property type="match status" value="1"/>
</dbReference>
<dbReference type="InterPro" id="IPR013325">
    <property type="entry name" value="RNA_pol_sigma_r2"/>
</dbReference>
<dbReference type="SUPFAM" id="SSF88659">
    <property type="entry name" value="Sigma3 and sigma4 domains of RNA polymerase sigma factors"/>
    <property type="match status" value="1"/>
</dbReference>
<dbReference type="OrthoDB" id="281047at2"/>
<dbReference type="HOGENOM" id="CLU_047691_14_0_0"/>
<dbReference type="InterPro" id="IPR014284">
    <property type="entry name" value="RNA_pol_sigma-70_dom"/>
</dbReference>
<keyword evidence="2" id="KW-0805">Transcription regulation</keyword>
<evidence type="ECO:0000256" key="4">
    <source>
        <dbReference type="ARBA" id="ARBA00023125"/>
    </source>
</evidence>
<keyword evidence="5" id="KW-0804">Transcription</keyword>
<organism evidence="7 8">
    <name type="scientific">Singulisphaera acidiphila (strain ATCC BAA-1392 / DSM 18658 / VKM B-2454 / MOB10)</name>
    <dbReference type="NCBI Taxonomy" id="886293"/>
    <lineage>
        <taxon>Bacteria</taxon>
        <taxon>Pseudomonadati</taxon>
        <taxon>Planctomycetota</taxon>
        <taxon>Planctomycetia</taxon>
        <taxon>Isosphaerales</taxon>
        <taxon>Isosphaeraceae</taxon>
        <taxon>Singulisphaera</taxon>
    </lineage>
</organism>
<dbReference type="GO" id="GO:0006352">
    <property type="term" value="P:DNA-templated transcription initiation"/>
    <property type="evidence" value="ECO:0007669"/>
    <property type="project" value="InterPro"/>
</dbReference>
<evidence type="ECO:0000256" key="2">
    <source>
        <dbReference type="ARBA" id="ARBA00023015"/>
    </source>
</evidence>
<dbReference type="eggNOG" id="COG1595">
    <property type="taxonomic scope" value="Bacteria"/>
</dbReference>
<accession>L0DAW4</accession>
<keyword evidence="3" id="KW-0731">Sigma factor</keyword>
<dbReference type="AlphaFoldDB" id="L0DAW4"/>
<protein>
    <submittedName>
        <fullName evidence="7">RNA polymerase sigma factor, sigma-70 family</fullName>
    </submittedName>
</protein>
<evidence type="ECO:0000313" key="8">
    <source>
        <dbReference type="Proteomes" id="UP000010798"/>
    </source>
</evidence>
<dbReference type="InterPro" id="IPR013324">
    <property type="entry name" value="RNA_pol_sigma_r3/r4-like"/>
</dbReference>
<dbReference type="KEGG" id="saci:Sinac_1616"/>
<keyword evidence="4" id="KW-0238">DNA-binding</keyword>
<dbReference type="NCBIfam" id="TIGR02937">
    <property type="entry name" value="sigma70-ECF"/>
    <property type="match status" value="1"/>
</dbReference>
<name>L0DAW4_SINAD</name>
<dbReference type="InterPro" id="IPR007627">
    <property type="entry name" value="RNA_pol_sigma70_r2"/>
</dbReference>
<comment type="similarity">
    <text evidence="1">Belongs to the sigma-70 factor family. ECF subfamily.</text>
</comment>
<dbReference type="Proteomes" id="UP000010798">
    <property type="component" value="Chromosome"/>
</dbReference>
<evidence type="ECO:0000256" key="3">
    <source>
        <dbReference type="ARBA" id="ARBA00023082"/>
    </source>
</evidence>
<dbReference type="Pfam" id="PF04542">
    <property type="entry name" value="Sigma70_r2"/>
    <property type="match status" value="1"/>
</dbReference>
<evidence type="ECO:0000313" key="7">
    <source>
        <dbReference type="EMBL" id="AGA25995.1"/>
    </source>
</evidence>